<dbReference type="Proteomes" id="UP000824246">
    <property type="component" value="Unassembled WGS sequence"/>
</dbReference>
<dbReference type="SUPFAM" id="SSF49373">
    <property type="entry name" value="Invasin/intimin cell-adhesion fragments"/>
    <property type="match status" value="1"/>
</dbReference>
<dbReference type="Gene3D" id="2.60.120.260">
    <property type="entry name" value="Galactose-binding domain-like"/>
    <property type="match status" value="1"/>
</dbReference>
<dbReference type="InterPro" id="IPR032311">
    <property type="entry name" value="DUF4982"/>
</dbReference>
<evidence type="ECO:0000259" key="8">
    <source>
        <dbReference type="Pfam" id="PF16355"/>
    </source>
</evidence>
<evidence type="ECO:0000259" key="7">
    <source>
        <dbReference type="Pfam" id="PF02837"/>
    </source>
</evidence>
<feature type="domain" description="DUF4982" evidence="8">
    <location>
        <begin position="661"/>
        <end position="719"/>
    </location>
</feature>
<name>A0A9D1VQU2_9BACT</name>
<feature type="domain" description="Glycoside hydrolase family 2 immunoglobulin-like beta-sandwich" evidence="5">
    <location>
        <begin position="197"/>
        <end position="300"/>
    </location>
</feature>
<evidence type="ECO:0000259" key="9">
    <source>
        <dbReference type="Pfam" id="PF18565"/>
    </source>
</evidence>
<comment type="caution">
    <text evidence="10">The sequence shown here is derived from an EMBL/GenBank/DDBJ whole genome shotgun (WGS) entry which is preliminary data.</text>
</comment>
<dbReference type="InterPro" id="IPR006102">
    <property type="entry name" value="Ig-like_GH2"/>
</dbReference>
<dbReference type="InterPro" id="IPR013783">
    <property type="entry name" value="Ig-like_fold"/>
</dbReference>
<proteinExistence type="inferred from homology"/>
<dbReference type="Gene3D" id="3.20.20.80">
    <property type="entry name" value="Glycosidases"/>
    <property type="match status" value="1"/>
</dbReference>
<evidence type="ECO:0000313" key="10">
    <source>
        <dbReference type="EMBL" id="HIX45214.1"/>
    </source>
</evidence>
<dbReference type="PANTHER" id="PTHR42732">
    <property type="entry name" value="BETA-GALACTOSIDASE"/>
    <property type="match status" value="1"/>
</dbReference>
<evidence type="ECO:0000259" key="5">
    <source>
        <dbReference type="Pfam" id="PF00703"/>
    </source>
</evidence>
<reference evidence="10" key="1">
    <citation type="journal article" date="2021" name="PeerJ">
        <title>Extensive microbial diversity within the chicken gut microbiome revealed by metagenomics and culture.</title>
        <authorList>
            <person name="Gilroy R."/>
            <person name="Ravi A."/>
            <person name="Getino M."/>
            <person name="Pursley I."/>
            <person name="Horton D.L."/>
            <person name="Alikhan N.F."/>
            <person name="Baker D."/>
            <person name="Gharbi K."/>
            <person name="Hall N."/>
            <person name="Watson M."/>
            <person name="Adriaenssens E.M."/>
            <person name="Foster-Nyarko E."/>
            <person name="Jarju S."/>
            <person name="Secka A."/>
            <person name="Antonio M."/>
            <person name="Oren A."/>
            <person name="Chaudhuri R.R."/>
            <person name="La Ragione R."/>
            <person name="Hildebrand F."/>
            <person name="Pallen M.J."/>
        </authorList>
    </citation>
    <scope>NUCLEOTIDE SEQUENCE</scope>
    <source>
        <strain evidence="10">ChiHjej12B11-16260</strain>
    </source>
</reference>
<dbReference type="GO" id="GO:0005975">
    <property type="term" value="P:carbohydrate metabolic process"/>
    <property type="evidence" value="ECO:0007669"/>
    <property type="project" value="InterPro"/>
</dbReference>
<dbReference type="PROSITE" id="PS00608">
    <property type="entry name" value="GLYCOSYL_HYDROL_F2_2"/>
    <property type="match status" value="1"/>
</dbReference>
<dbReference type="InterPro" id="IPR006104">
    <property type="entry name" value="Glyco_hydro_2_N"/>
</dbReference>
<dbReference type="Gene3D" id="2.60.40.10">
    <property type="entry name" value="Immunoglobulins"/>
    <property type="match status" value="3"/>
</dbReference>
<evidence type="ECO:0000256" key="4">
    <source>
        <dbReference type="SAM" id="SignalP"/>
    </source>
</evidence>
<protein>
    <submittedName>
        <fullName evidence="10">DUF4982 domain-containing protein</fullName>
    </submittedName>
</protein>
<dbReference type="InterPro" id="IPR017853">
    <property type="entry name" value="GH"/>
</dbReference>
<dbReference type="AlphaFoldDB" id="A0A9D1VQU2"/>
<dbReference type="InterPro" id="IPR036156">
    <property type="entry name" value="Beta-gal/glucu_dom_sf"/>
</dbReference>
<feature type="domain" description="Glycosyl hydrolases family 2 sugar binding" evidence="7">
    <location>
        <begin position="91"/>
        <end position="185"/>
    </location>
</feature>
<feature type="chain" id="PRO_5039291306" evidence="4">
    <location>
        <begin position="20"/>
        <end position="839"/>
    </location>
</feature>
<dbReference type="SUPFAM" id="SSF51445">
    <property type="entry name" value="(Trans)glycosidases"/>
    <property type="match status" value="1"/>
</dbReference>
<dbReference type="Pfam" id="PF16355">
    <property type="entry name" value="DUF4982"/>
    <property type="match status" value="1"/>
</dbReference>
<keyword evidence="3" id="KW-0326">Glycosidase</keyword>
<dbReference type="InterPro" id="IPR008979">
    <property type="entry name" value="Galactose-bd-like_sf"/>
</dbReference>
<dbReference type="Pfam" id="PF00703">
    <property type="entry name" value="Glyco_hydro_2"/>
    <property type="match status" value="1"/>
</dbReference>
<accession>A0A9D1VQU2</accession>
<dbReference type="InterPro" id="IPR006103">
    <property type="entry name" value="Glyco_hydro_2_cat"/>
</dbReference>
<organism evidence="10 11">
    <name type="scientific">Candidatus Barnesiella excrementipullorum</name>
    <dbReference type="NCBI Taxonomy" id="2838479"/>
    <lineage>
        <taxon>Bacteria</taxon>
        <taxon>Pseudomonadati</taxon>
        <taxon>Bacteroidota</taxon>
        <taxon>Bacteroidia</taxon>
        <taxon>Bacteroidales</taxon>
        <taxon>Barnesiellaceae</taxon>
        <taxon>Barnesiella</taxon>
    </lineage>
</organism>
<evidence type="ECO:0000256" key="3">
    <source>
        <dbReference type="ARBA" id="ARBA00023295"/>
    </source>
</evidence>
<dbReference type="InterPro" id="IPR040605">
    <property type="entry name" value="Glyco_hydro2_dom5"/>
</dbReference>
<dbReference type="PROSITE" id="PS51257">
    <property type="entry name" value="PROKAR_LIPOPROTEIN"/>
    <property type="match status" value="1"/>
</dbReference>
<sequence>MKVQIGKLFSILVLGLMTACSYLPDPAPSPRVRDNFDSNWRFHLGEAAGAEQPSFDDSQWRQLNLPHDWAIEGDFSADNPSGPGGGALPGGIGWYRKHFDIDSALLASDKRIYLDFDGVYMLSEVFVNGYSTGVRPYGYISFRRDITPYLRAGKNVVAVRVDNSEQPNSRWYSGCGIYRHVWMVTTDPIHVDLWGTYVTTPQISNSQATVDVATRLRNSSHEDAEVMIAHYILNADGKTVAYTDGAMTVPADTTAESSLQLTLKTPHRWSVEDPYLYTVRTQVIANGRTIDSYDSPLGVRTFRFDAEKGFFLNDKPVKIKGVCMHHDLGCLGAAINERAIERQLEILKEMGCNAYRCSHNPPAPEVLDLCDRMGFIVMDESFDMWRKRKTTYDYSRFFNDWYERDLTDLVLRDRNHPSIFMWSLGNEVLEQWTDINADTLDLAEANLLLNFQKDPNALAQQGDSLSVNSMLTRRLCEIVNNLDPRPTTTGNNEPNPNSHLFRAGSLDIIGYNYHEEWFDSVPGFFPGKPFIVTEATSAIMTRGYYRMPSDSIYICPERWDLPYYNETFACSSYDNCHVPWGSTHEKTWHMVKERDFISGLFIWTGFDYLGEPTPYGFPARSSYFGIIDLAGFPKDIYYMYQSEWTDKPVLHLFPHWNHSKGELVDLWCYYGQADEVELWVNGVSQGTRTKEPGCYHVTWRVPFEPGEIRAVSRKDGKEVLSQTIRTAGEPAQIRLTPDRETLHADGRDLSFVTVEILDKEGNLCPLAENDVTFDVTGNAFIAGVDNGSPISMERFKDNHRKAFYGKCLVVLQNNGERGEASLRATSDGLTEARVTITAE</sequence>
<keyword evidence="2" id="KW-0378">Hydrolase</keyword>
<evidence type="ECO:0000259" key="6">
    <source>
        <dbReference type="Pfam" id="PF02836"/>
    </source>
</evidence>
<dbReference type="Pfam" id="PF02837">
    <property type="entry name" value="Glyco_hydro_2_N"/>
    <property type="match status" value="1"/>
</dbReference>
<dbReference type="InterPro" id="IPR023232">
    <property type="entry name" value="Glyco_hydro_2_AS"/>
</dbReference>
<evidence type="ECO:0000313" key="11">
    <source>
        <dbReference type="Proteomes" id="UP000824246"/>
    </source>
</evidence>
<evidence type="ECO:0000256" key="2">
    <source>
        <dbReference type="ARBA" id="ARBA00022801"/>
    </source>
</evidence>
<feature type="domain" description="Glycoside hydrolase family 2 catalytic" evidence="6">
    <location>
        <begin position="308"/>
        <end position="428"/>
    </location>
</feature>
<dbReference type="InterPro" id="IPR008964">
    <property type="entry name" value="Invasin/intimin_cell_adhesion"/>
</dbReference>
<dbReference type="GO" id="GO:0004553">
    <property type="term" value="F:hydrolase activity, hydrolyzing O-glycosyl compounds"/>
    <property type="evidence" value="ECO:0007669"/>
    <property type="project" value="InterPro"/>
</dbReference>
<reference evidence="10" key="2">
    <citation type="submission" date="2021-04" db="EMBL/GenBank/DDBJ databases">
        <authorList>
            <person name="Gilroy R."/>
        </authorList>
    </citation>
    <scope>NUCLEOTIDE SEQUENCE</scope>
    <source>
        <strain evidence="10">ChiHjej12B11-16260</strain>
    </source>
</reference>
<dbReference type="EMBL" id="DXFB01000086">
    <property type="protein sequence ID" value="HIX45214.1"/>
    <property type="molecule type" value="Genomic_DNA"/>
</dbReference>
<dbReference type="PANTHER" id="PTHR42732:SF1">
    <property type="entry name" value="BETA-MANNOSIDASE"/>
    <property type="match status" value="1"/>
</dbReference>
<dbReference type="InterPro" id="IPR051913">
    <property type="entry name" value="GH2_Domain-Containing"/>
</dbReference>
<dbReference type="SUPFAM" id="SSF49785">
    <property type="entry name" value="Galactose-binding domain-like"/>
    <property type="match status" value="1"/>
</dbReference>
<dbReference type="Pfam" id="PF18565">
    <property type="entry name" value="Glyco_hydro2_C5"/>
    <property type="match status" value="1"/>
</dbReference>
<evidence type="ECO:0000256" key="1">
    <source>
        <dbReference type="ARBA" id="ARBA00007401"/>
    </source>
</evidence>
<comment type="similarity">
    <text evidence="1">Belongs to the glycosyl hydrolase 2 family.</text>
</comment>
<feature type="signal peptide" evidence="4">
    <location>
        <begin position="1"/>
        <end position="19"/>
    </location>
</feature>
<dbReference type="SUPFAM" id="SSF49303">
    <property type="entry name" value="beta-Galactosidase/glucuronidase domain"/>
    <property type="match status" value="1"/>
</dbReference>
<dbReference type="Pfam" id="PF02836">
    <property type="entry name" value="Glyco_hydro_2_C"/>
    <property type="match status" value="1"/>
</dbReference>
<keyword evidence="4" id="KW-0732">Signal</keyword>
<dbReference type="PRINTS" id="PR00132">
    <property type="entry name" value="GLHYDRLASE2"/>
</dbReference>
<dbReference type="InterPro" id="IPR006101">
    <property type="entry name" value="Glyco_hydro_2"/>
</dbReference>
<feature type="domain" description="Glycoside hydrolase family 2" evidence="9">
    <location>
        <begin position="733"/>
        <end position="835"/>
    </location>
</feature>
<gene>
    <name evidence="10" type="ORF">H9982_03240</name>
</gene>